<keyword evidence="4" id="KW-0378">Hydrolase</keyword>
<evidence type="ECO:0000256" key="6">
    <source>
        <dbReference type="SAM" id="MobiDB-lite"/>
    </source>
</evidence>
<keyword evidence="3" id="KW-0547">Nucleotide-binding</keyword>
<dbReference type="AlphaFoldDB" id="A0A2S5BAH4"/>
<dbReference type="Gene3D" id="3.40.50.300">
    <property type="entry name" value="P-loop containing nucleotide triphosphate hydrolases"/>
    <property type="match status" value="2"/>
</dbReference>
<gene>
    <name evidence="8" type="ORF">BMF94_3308</name>
</gene>
<dbReference type="GO" id="GO:0005829">
    <property type="term" value="C:cytosol"/>
    <property type="evidence" value="ECO:0007669"/>
    <property type="project" value="TreeGrafter"/>
</dbReference>
<feature type="compositionally biased region" description="Basic and acidic residues" evidence="6">
    <location>
        <begin position="1"/>
        <end position="10"/>
    </location>
</feature>
<organism evidence="8 9">
    <name type="scientific">Rhodotorula taiwanensis</name>
    <dbReference type="NCBI Taxonomy" id="741276"/>
    <lineage>
        <taxon>Eukaryota</taxon>
        <taxon>Fungi</taxon>
        <taxon>Dikarya</taxon>
        <taxon>Basidiomycota</taxon>
        <taxon>Pucciniomycotina</taxon>
        <taxon>Microbotryomycetes</taxon>
        <taxon>Sporidiobolales</taxon>
        <taxon>Sporidiobolaceae</taxon>
        <taxon>Rhodotorula</taxon>
    </lineage>
</organism>
<evidence type="ECO:0000256" key="3">
    <source>
        <dbReference type="ARBA" id="ARBA00022741"/>
    </source>
</evidence>
<name>A0A2S5BAH4_9BASI</name>
<feature type="region of interest" description="Disordered" evidence="6">
    <location>
        <begin position="645"/>
        <end position="677"/>
    </location>
</feature>
<evidence type="ECO:0000313" key="9">
    <source>
        <dbReference type="Proteomes" id="UP000237144"/>
    </source>
</evidence>
<dbReference type="InterPro" id="IPR006073">
    <property type="entry name" value="GTP-bd"/>
</dbReference>
<dbReference type="Proteomes" id="UP000237144">
    <property type="component" value="Unassembled WGS sequence"/>
</dbReference>
<accession>A0A2S5BAH4</accession>
<sequence>MPNGRPERKNGAQKRKVDKSGLGRAIINRKVRAAKEAADPTLHASEISAGLSSVTQENDLDEFLSTAQLAETDFSAERQNIKVVSDPNLTAAAHNPYLLTPQQEAEIRAKQKENVERLQVPRRPAWTREMTVPELERQERDAFLEWRRGLADLQENKALMLTPFERNLEVWRQLWRTLERSDLIVQIVDARNPLGFRSQDLAKYVLELNETHGLEDLGEGTSKPQRRNLLLINKSDLLTRKQREGWADYFEANDIQYAFFSAANGIALQEERARQEELAALAEESEEEDSDEEEAPGMKIPKSGNKLKELKAQRKAAASALPPPRVKRLDEDTDDEEEEDSDEELATRMRRGMGISVPGSDESPRTRILSVLELEELFLQHAPEVSFAQGHSGEKLVVGLVGYPNVGKSSTINALIGEKKVSVSATPGKTKHFQTIRLSPEVLLCDCPGLVFPQFAATKAELVCDGVLPIDQLREFTGPVELVVRRIPQPVLEGIYGLRINTQPVNEGGSGVLTAAEFLTTFSIARGFFAGSAGNPDNSRTSRLVLKDYVNGKLLFCHPPPGIEADDFNAEVRDLELLRAQDKLKSKMAPTTRVGKGSDYYVHNPAAPAHTAPGNAPRGKGQSAKANALDSSFFDKSVGKAVIIGTAGTKTPRGGGDAKKHFKGKREKQRSGRGYDE</sequence>
<proteinExistence type="predicted"/>
<keyword evidence="2" id="KW-0963">Cytoplasm</keyword>
<evidence type="ECO:0000313" key="8">
    <source>
        <dbReference type="EMBL" id="POY73769.1"/>
    </source>
</evidence>
<dbReference type="SUPFAM" id="SSF52540">
    <property type="entry name" value="P-loop containing nucleoside triphosphate hydrolases"/>
    <property type="match status" value="1"/>
</dbReference>
<feature type="domain" description="CP-type G" evidence="7">
    <location>
        <begin position="171"/>
        <end position="453"/>
    </location>
</feature>
<dbReference type="OrthoDB" id="61815at2759"/>
<evidence type="ECO:0000256" key="1">
    <source>
        <dbReference type="ARBA" id="ARBA00004496"/>
    </source>
</evidence>
<feature type="region of interest" description="Disordered" evidence="6">
    <location>
        <begin position="277"/>
        <end position="362"/>
    </location>
</feature>
<dbReference type="GO" id="GO:0000054">
    <property type="term" value="P:ribosomal subunit export from nucleus"/>
    <property type="evidence" value="ECO:0007669"/>
    <property type="project" value="TreeGrafter"/>
</dbReference>
<dbReference type="InterPro" id="IPR030378">
    <property type="entry name" value="G_CP_dom"/>
</dbReference>
<dbReference type="PANTHER" id="PTHR45709:SF2">
    <property type="entry name" value="LARGE SUBUNIT GTPASE 1 HOMOLOG"/>
    <property type="match status" value="1"/>
</dbReference>
<dbReference type="InterPro" id="IPR027417">
    <property type="entry name" value="P-loop_NTPase"/>
</dbReference>
<feature type="compositionally biased region" description="Acidic residues" evidence="6">
    <location>
        <begin position="283"/>
        <end position="295"/>
    </location>
</feature>
<dbReference type="STRING" id="741276.A0A2S5BAH4"/>
<evidence type="ECO:0000259" key="7">
    <source>
        <dbReference type="PROSITE" id="PS51721"/>
    </source>
</evidence>
<dbReference type="InterPro" id="IPR043358">
    <property type="entry name" value="GNL1-like"/>
</dbReference>
<feature type="region of interest" description="Disordered" evidence="6">
    <location>
        <begin position="604"/>
        <end position="626"/>
    </location>
</feature>
<feature type="region of interest" description="Disordered" evidence="6">
    <location>
        <begin position="1"/>
        <end position="23"/>
    </location>
</feature>
<comment type="caution">
    <text evidence="8">The sequence shown here is derived from an EMBL/GenBank/DDBJ whole genome shotgun (WGS) entry which is preliminary data.</text>
</comment>
<feature type="compositionally biased region" description="Acidic residues" evidence="6">
    <location>
        <begin position="331"/>
        <end position="344"/>
    </location>
</feature>
<comment type="subcellular location">
    <subcellularLocation>
        <location evidence="1">Cytoplasm</location>
    </subcellularLocation>
</comment>
<dbReference type="Pfam" id="PF01926">
    <property type="entry name" value="MMR_HSR1"/>
    <property type="match status" value="1"/>
</dbReference>
<dbReference type="GO" id="GO:0005525">
    <property type="term" value="F:GTP binding"/>
    <property type="evidence" value="ECO:0007669"/>
    <property type="project" value="UniProtKB-KW"/>
</dbReference>
<evidence type="ECO:0000256" key="2">
    <source>
        <dbReference type="ARBA" id="ARBA00022490"/>
    </source>
</evidence>
<dbReference type="PROSITE" id="PS51721">
    <property type="entry name" value="G_CP"/>
    <property type="match status" value="1"/>
</dbReference>
<evidence type="ECO:0000256" key="5">
    <source>
        <dbReference type="ARBA" id="ARBA00023134"/>
    </source>
</evidence>
<dbReference type="CDD" id="cd01857">
    <property type="entry name" value="HSR1_MMR1"/>
    <property type="match status" value="1"/>
</dbReference>
<dbReference type="EMBL" id="PJQD01000035">
    <property type="protein sequence ID" value="POY73769.1"/>
    <property type="molecule type" value="Genomic_DNA"/>
</dbReference>
<protein>
    <recommendedName>
        <fullName evidence="7">CP-type G domain-containing protein</fullName>
    </recommendedName>
</protein>
<dbReference type="PANTHER" id="PTHR45709">
    <property type="entry name" value="LARGE SUBUNIT GTPASE 1 HOMOLOG-RELATED"/>
    <property type="match status" value="1"/>
</dbReference>
<evidence type="ECO:0000256" key="4">
    <source>
        <dbReference type="ARBA" id="ARBA00022801"/>
    </source>
</evidence>
<keyword evidence="5" id="KW-0342">GTP-binding</keyword>
<dbReference type="GO" id="GO:0003924">
    <property type="term" value="F:GTPase activity"/>
    <property type="evidence" value="ECO:0007669"/>
    <property type="project" value="InterPro"/>
</dbReference>
<reference evidence="8 9" key="1">
    <citation type="journal article" date="2018" name="Front. Microbiol.">
        <title>Prospects for Fungal Bioremediation of Acidic Radioactive Waste Sites: Characterization and Genome Sequence of Rhodotorula taiwanensis MD1149.</title>
        <authorList>
            <person name="Tkavc R."/>
            <person name="Matrosova V.Y."/>
            <person name="Grichenko O.E."/>
            <person name="Gostincar C."/>
            <person name="Volpe R.P."/>
            <person name="Klimenkova P."/>
            <person name="Gaidamakova E.K."/>
            <person name="Zhou C.E."/>
            <person name="Stewart B.J."/>
            <person name="Lyman M.G."/>
            <person name="Malfatti S.A."/>
            <person name="Rubinfeld B."/>
            <person name="Courtot M."/>
            <person name="Singh J."/>
            <person name="Dalgard C.L."/>
            <person name="Hamilton T."/>
            <person name="Frey K.G."/>
            <person name="Gunde-Cimerman N."/>
            <person name="Dugan L."/>
            <person name="Daly M.J."/>
        </authorList>
    </citation>
    <scope>NUCLEOTIDE SEQUENCE [LARGE SCALE GENOMIC DNA]</scope>
    <source>
        <strain evidence="8 9">MD1149</strain>
    </source>
</reference>
<keyword evidence="9" id="KW-1185">Reference proteome</keyword>